<dbReference type="SUPFAM" id="SSF48208">
    <property type="entry name" value="Six-hairpin glycosidases"/>
    <property type="match status" value="1"/>
</dbReference>
<protein>
    <submittedName>
        <fullName evidence="2">Glycoside hydrolase family 105 protein</fullName>
    </submittedName>
</protein>
<dbReference type="InterPro" id="IPR052043">
    <property type="entry name" value="PolySaccharide_Degr_Enz"/>
</dbReference>
<keyword evidence="1 2" id="KW-0378">Hydrolase</keyword>
<dbReference type="EMBL" id="KI964180">
    <property type="protein sequence ID" value="EUC40269.1"/>
    <property type="molecule type" value="Genomic_DNA"/>
</dbReference>
<evidence type="ECO:0000256" key="1">
    <source>
        <dbReference type="ARBA" id="ARBA00022801"/>
    </source>
</evidence>
<dbReference type="InterPro" id="IPR008928">
    <property type="entry name" value="6-hairpin_glycosidase_sf"/>
</dbReference>
<evidence type="ECO:0000313" key="2">
    <source>
        <dbReference type="EMBL" id="EUC40269.1"/>
    </source>
</evidence>
<dbReference type="Pfam" id="PF07470">
    <property type="entry name" value="Glyco_hydro_88"/>
    <property type="match status" value="1"/>
</dbReference>
<dbReference type="HOGENOM" id="CLU_038720_0_0_1"/>
<gene>
    <name evidence="2" type="ORF">COCMIDRAFT_9822</name>
</gene>
<proteinExistence type="predicted"/>
<dbReference type="GO" id="GO:0005975">
    <property type="term" value="P:carbohydrate metabolic process"/>
    <property type="evidence" value="ECO:0007669"/>
    <property type="project" value="InterPro"/>
</dbReference>
<accession>W6YXK0</accession>
<reference evidence="2 3" key="1">
    <citation type="journal article" date="2013" name="PLoS Genet.">
        <title>Comparative genome structure, secondary metabolite, and effector coding capacity across Cochliobolus pathogens.</title>
        <authorList>
            <person name="Condon B.J."/>
            <person name="Leng Y."/>
            <person name="Wu D."/>
            <person name="Bushley K.E."/>
            <person name="Ohm R.A."/>
            <person name="Otillar R."/>
            <person name="Martin J."/>
            <person name="Schackwitz W."/>
            <person name="Grimwood J."/>
            <person name="MohdZainudin N."/>
            <person name="Xue C."/>
            <person name="Wang R."/>
            <person name="Manning V.A."/>
            <person name="Dhillon B."/>
            <person name="Tu Z.J."/>
            <person name="Steffenson B.J."/>
            <person name="Salamov A."/>
            <person name="Sun H."/>
            <person name="Lowry S."/>
            <person name="LaButti K."/>
            <person name="Han J."/>
            <person name="Copeland A."/>
            <person name="Lindquist E."/>
            <person name="Barry K."/>
            <person name="Schmutz J."/>
            <person name="Baker S.E."/>
            <person name="Ciuffetti L.M."/>
            <person name="Grigoriev I.V."/>
            <person name="Zhong S."/>
            <person name="Turgeon B.G."/>
        </authorList>
    </citation>
    <scope>NUCLEOTIDE SEQUENCE [LARGE SCALE GENOMIC DNA]</scope>
    <source>
        <strain evidence="2 3">ATCC 44560</strain>
    </source>
</reference>
<dbReference type="GeneID" id="19129209"/>
<dbReference type="PANTHER" id="PTHR33886">
    <property type="entry name" value="UNSATURATED RHAMNOGALACTURONAN HYDROLASE (EUROFUNG)"/>
    <property type="match status" value="1"/>
</dbReference>
<dbReference type="PANTHER" id="PTHR33886:SF11">
    <property type="entry name" value="WALL GLYCOSYL HYDROLASE YTER, PUTATIVE (AFU_ORTHOLOGUE AFUA_2G14630)-RELATED"/>
    <property type="match status" value="1"/>
</dbReference>
<evidence type="ECO:0000313" key="3">
    <source>
        <dbReference type="Proteomes" id="UP000054032"/>
    </source>
</evidence>
<dbReference type="InterPro" id="IPR010905">
    <property type="entry name" value="Glyco_hydro_88"/>
</dbReference>
<dbReference type="AlphaFoldDB" id="W6YXK0"/>
<sequence>MAREQGILSSGQDSSGLLQAGFVQKAFHALVTQYPQLSSKPAIDAYVLKSLDSVVPVLSNATKDITYPLDRLSNGNGLLRAWQETKKETYHTTVTALRHSVDLQPRTAEGGLWYYIYPHWGYLDGMYSFAPFMAAYSQAVGSNKPDCPSAIVQQLDLLWRHCYNDKTGLLVHGYDARRAAVWANSITGASPHVWGRSLGWFCMALVDLLELLPASAREARAYVEGKLQMLMPAVVRAADGRTGGWWQVMDEPGRQGNYIESSASSMFVYALLKSVRLGVLGRGGDTDVYERVARRAYEYVADSFVVHNGNGTLGWNGTVSVCSLNSTATYEYYVGRPILYNSVLGSGAFVLASLEYERLGQK</sequence>
<keyword evidence="3" id="KW-1185">Reference proteome</keyword>
<organism evidence="2 3">
    <name type="scientific">Bipolaris oryzae ATCC 44560</name>
    <dbReference type="NCBI Taxonomy" id="930090"/>
    <lineage>
        <taxon>Eukaryota</taxon>
        <taxon>Fungi</taxon>
        <taxon>Dikarya</taxon>
        <taxon>Ascomycota</taxon>
        <taxon>Pezizomycotina</taxon>
        <taxon>Dothideomycetes</taxon>
        <taxon>Pleosporomycetidae</taxon>
        <taxon>Pleosporales</taxon>
        <taxon>Pleosporineae</taxon>
        <taxon>Pleosporaceae</taxon>
        <taxon>Bipolaris</taxon>
    </lineage>
</organism>
<dbReference type="Gene3D" id="1.50.10.10">
    <property type="match status" value="1"/>
</dbReference>
<dbReference type="OrthoDB" id="540611at2759"/>
<dbReference type="KEGG" id="bor:COCMIDRAFT_9822"/>
<dbReference type="RefSeq" id="XP_007693205.1">
    <property type="nucleotide sequence ID" value="XM_007695015.1"/>
</dbReference>
<dbReference type="eggNOG" id="ENOG502RXA5">
    <property type="taxonomic scope" value="Eukaryota"/>
</dbReference>
<dbReference type="GO" id="GO:0016787">
    <property type="term" value="F:hydrolase activity"/>
    <property type="evidence" value="ECO:0007669"/>
    <property type="project" value="UniProtKB-KW"/>
</dbReference>
<dbReference type="InterPro" id="IPR012341">
    <property type="entry name" value="6hp_glycosidase-like_sf"/>
</dbReference>
<name>W6YXK0_COCMI</name>
<dbReference type="Proteomes" id="UP000054032">
    <property type="component" value="Unassembled WGS sequence"/>
</dbReference>